<dbReference type="Proteomes" id="UP001596413">
    <property type="component" value="Unassembled WGS sequence"/>
</dbReference>
<reference evidence="10" key="1">
    <citation type="journal article" date="2019" name="Int. J. Syst. Evol. Microbiol.">
        <title>The Global Catalogue of Microorganisms (GCM) 10K type strain sequencing project: providing services to taxonomists for standard genome sequencing and annotation.</title>
        <authorList>
            <consortium name="The Broad Institute Genomics Platform"/>
            <consortium name="The Broad Institute Genome Sequencing Center for Infectious Disease"/>
            <person name="Wu L."/>
            <person name="Ma J."/>
        </authorList>
    </citation>
    <scope>NUCLEOTIDE SEQUENCE [LARGE SCALE GENOMIC DNA]</scope>
    <source>
        <strain evidence="10">CGMCC 1.13681</strain>
    </source>
</reference>
<feature type="transmembrane region" description="Helical" evidence="7">
    <location>
        <begin position="37"/>
        <end position="57"/>
    </location>
</feature>
<dbReference type="InterPro" id="IPR032816">
    <property type="entry name" value="VTT_dom"/>
</dbReference>
<feature type="transmembrane region" description="Helical" evidence="7">
    <location>
        <begin position="130"/>
        <end position="151"/>
    </location>
</feature>
<feature type="domain" description="VTT" evidence="8">
    <location>
        <begin position="15"/>
        <end position="144"/>
    </location>
</feature>
<organism evidence="9 10">
    <name type="scientific">Streptomyces polyrhachis</name>
    <dbReference type="NCBI Taxonomy" id="1282885"/>
    <lineage>
        <taxon>Bacteria</taxon>
        <taxon>Bacillati</taxon>
        <taxon>Actinomycetota</taxon>
        <taxon>Actinomycetes</taxon>
        <taxon>Kitasatosporales</taxon>
        <taxon>Streptomycetaceae</taxon>
        <taxon>Streptomyces</taxon>
    </lineage>
</organism>
<dbReference type="Pfam" id="PF09335">
    <property type="entry name" value="VTT_dom"/>
    <property type="match status" value="1"/>
</dbReference>
<feature type="transmembrane region" description="Helical" evidence="7">
    <location>
        <begin position="157"/>
        <end position="175"/>
    </location>
</feature>
<evidence type="ECO:0000259" key="8">
    <source>
        <dbReference type="Pfam" id="PF09335"/>
    </source>
</evidence>
<gene>
    <name evidence="9" type="ORF">ACFQLX_25090</name>
</gene>
<evidence type="ECO:0000256" key="1">
    <source>
        <dbReference type="ARBA" id="ARBA00004651"/>
    </source>
</evidence>
<evidence type="ECO:0000256" key="2">
    <source>
        <dbReference type="ARBA" id="ARBA00010792"/>
    </source>
</evidence>
<evidence type="ECO:0000256" key="4">
    <source>
        <dbReference type="ARBA" id="ARBA00022692"/>
    </source>
</evidence>
<name>A0ABW2GPH1_9ACTN</name>
<evidence type="ECO:0000256" key="5">
    <source>
        <dbReference type="ARBA" id="ARBA00022989"/>
    </source>
</evidence>
<dbReference type="EMBL" id="JBHSZO010000066">
    <property type="protein sequence ID" value="MFC7221415.1"/>
    <property type="molecule type" value="Genomic_DNA"/>
</dbReference>
<evidence type="ECO:0000256" key="3">
    <source>
        <dbReference type="ARBA" id="ARBA00022475"/>
    </source>
</evidence>
<comment type="similarity">
    <text evidence="2 7">Belongs to the DedA family.</text>
</comment>
<accession>A0ABW2GPH1</accession>
<keyword evidence="6 7" id="KW-0472">Membrane</keyword>
<evidence type="ECO:0000313" key="10">
    <source>
        <dbReference type="Proteomes" id="UP001596413"/>
    </source>
</evidence>
<evidence type="ECO:0000256" key="7">
    <source>
        <dbReference type="RuleBase" id="RU367016"/>
    </source>
</evidence>
<dbReference type="InterPro" id="IPR032818">
    <property type="entry name" value="DedA-like"/>
</dbReference>
<comment type="caution">
    <text evidence="9">The sequence shown here is derived from an EMBL/GenBank/DDBJ whole genome shotgun (WGS) entry which is preliminary data.</text>
</comment>
<sequence>MFALVLFGSLVPVIPTGTVVATTTVVALHDHDPAGLVLIFVLAALAAFLGDTLLYWLGARGARTDHGSRLMRRLTKRVAPEHVAEARKKLRKHTIPVLILSRLMPAGRIPVMVACLLAHMPLRRFMRGNAPACLAWAGLYQLIGIGGGALFPEPWEGVAAAIALTLLIAAAPSLWQRLTGWVRARTQG</sequence>
<dbReference type="PANTHER" id="PTHR30353:SF0">
    <property type="entry name" value="TRANSMEMBRANE PROTEIN"/>
    <property type="match status" value="1"/>
</dbReference>
<evidence type="ECO:0000256" key="6">
    <source>
        <dbReference type="ARBA" id="ARBA00023136"/>
    </source>
</evidence>
<keyword evidence="5 7" id="KW-1133">Transmembrane helix</keyword>
<keyword evidence="4 7" id="KW-0812">Transmembrane</keyword>
<dbReference type="RefSeq" id="WP_386418767.1">
    <property type="nucleotide sequence ID" value="NZ_JBHSZO010000066.1"/>
</dbReference>
<protein>
    <submittedName>
        <fullName evidence="9">DedA family protein</fullName>
    </submittedName>
</protein>
<evidence type="ECO:0000313" key="9">
    <source>
        <dbReference type="EMBL" id="MFC7221415.1"/>
    </source>
</evidence>
<keyword evidence="3 7" id="KW-1003">Cell membrane</keyword>
<proteinExistence type="inferred from homology"/>
<dbReference type="PANTHER" id="PTHR30353">
    <property type="entry name" value="INNER MEMBRANE PROTEIN DEDA-RELATED"/>
    <property type="match status" value="1"/>
</dbReference>
<comment type="caution">
    <text evidence="7">Lacks conserved residue(s) required for the propagation of feature annotation.</text>
</comment>
<keyword evidence="10" id="KW-1185">Reference proteome</keyword>
<comment type="subcellular location">
    <subcellularLocation>
        <location evidence="1 7">Cell membrane</location>
        <topology evidence="1 7">Multi-pass membrane protein</topology>
    </subcellularLocation>
</comment>